<dbReference type="Pfam" id="PF03989">
    <property type="entry name" value="DNA_gyraseA_C"/>
    <property type="match status" value="6"/>
</dbReference>
<evidence type="ECO:0000256" key="6">
    <source>
        <dbReference type="ARBA" id="ARBA00023125"/>
    </source>
</evidence>
<comment type="caution">
    <text evidence="9">Lacks conserved residue(s) required for the propagation of feature annotation.</text>
</comment>
<dbReference type="PANTHER" id="PTHR43493:SF5">
    <property type="entry name" value="DNA GYRASE SUBUNIT A, CHLOROPLASTIC_MITOCHONDRIAL"/>
    <property type="match status" value="1"/>
</dbReference>
<dbReference type="InterPro" id="IPR050220">
    <property type="entry name" value="Type_II_DNA_Topoisomerases"/>
</dbReference>
<dbReference type="GO" id="GO:0005524">
    <property type="term" value="F:ATP binding"/>
    <property type="evidence" value="ECO:0007669"/>
    <property type="project" value="UniProtKB-UniRule"/>
</dbReference>
<keyword evidence="3 9" id="KW-0547">Nucleotide-binding</keyword>
<evidence type="ECO:0000256" key="3">
    <source>
        <dbReference type="ARBA" id="ARBA00022741"/>
    </source>
</evidence>
<dbReference type="PANTHER" id="PTHR43493">
    <property type="entry name" value="DNA GYRASE/TOPOISOMERASE SUBUNIT A"/>
    <property type="match status" value="1"/>
</dbReference>
<keyword evidence="7 9" id="KW-0413">Isomerase</keyword>
<evidence type="ECO:0000313" key="12">
    <source>
        <dbReference type="EMBL" id="KHM47267.1"/>
    </source>
</evidence>
<comment type="catalytic activity">
    <reaction evidence="1 9 10">
        <text>ATP-dependent breakage, passage and rejoining of double-stranded DNA.</text>
        <dbReference type="EC" id="5.6.2.2"/>
    </reaction>
</comment>
<evidence type="ECO:0000256" key="10">
    <source>
        <dbReference type="PROSITE-ProRule" id="PRU01384"/>
    </source>
</evidence>
<dbReference type="FunFam" id="2.120.10.90:FF:000005">
    <property type="entry name" value="DNA topoisomerase 4 subunit A"/>
    <property type="match status" value="1"/>
</dbReference>
<dbReference type="GO" id="GO:0006265">
    <property type="term" value="P:DNA topological change"/>
    <property type="evidence" value="ECO:0007669"/>
    <property type="project" value="UniProtKB-UniRule"/>
</dbReference>
<evidence type="ECO:0000256" key="1">
    <source>
        <dbReference type="ARBA" id="ARBA00000185"/>
    </source>
</evidence>
<dbReference type="eggNOG" id="COG0188">
    <property type="taxonomic scope" value="Bacteria"/>
</dbReference>
<dbReference type="GO" id="GO:0005694">
    <property type="term" value="C:chromosome"/>
    <property type="evidence" value="ECO:0007669"/>
    <property type="project" value="InterPro"/>
</dbReference>
<dbReference type="FunFam" id="3.90.199.10:FF:000001">
    <property type="entry name" value="DNA gyrase subunit A"/>
    <property type="match status" value="1"/>
</dbReference>
<dbReference type="GO" id="GO:0003677">
    <property type="term" value="F:DNA binding"/>
    <property type="evidence" value="ECO:0007669"/>
    <property type="project" value="UniProtKB-UniRule"/>
</dbReference>
<dbReference type="InterPro" id="IPR006691">
    <property type="entry name" value="GyrA/parC_rep"/>
</dbReference>
<proteinExistence type="inferred from homology"/>
<dbReference type="CDD" id="cd00187">
    <property type="entry name" value="TOP4c"/>
    <property type="match status" value="1"/>
</dbReference>
<feature type="active site" description="O-(5'-phospho-DNA)-tyrosine intermediate" evidence="9 10">
    <location>
        <position position="122"/>
    </location>
</feature>
<dbReference type="PROSITE" id="PS52040">
    <property type="entry name" value="TOPO_IIA"/>
    <property type="match status" value="1"/>
</dbReference>
<dbReference type="GO" id="GO:0034335">
    <property type="term" value="F:DNA negative supercoiling activity"/>
    <property type="evidence" value="ECO:0007669"/>
    <property type="project" value="UniProtKB-ARBA"/>
</dbReference>
<comment type="subunit">
    <text evidence="8">Heterotetramer composed of ParC and ParE.</text>
</comment>
<dbReference type="GO" id="GO:0006261">
    <property type="term" value="P:DNA-templated DNA replication"/>
    <property type="evidence" value="ECO:0007669"/>
    <property type="project" value="UniProtKB-UniRule"/>
</dbReference>
<comment type="function">
    <text evidence="9">A type II topoisomerase that negatively supercoils closed circular double-stranded (ds) DNA in an ATP-dependent manner to modulate DNA topology and maintain chromosomes in an underwound state. Negative supercoiling favors strand separation, and DNA replication, transcription, recombination and repair, all of which involve strand separation. Also able to catalyze the interconversion of other topological isomers of dsDNA rings, including catenanes and knotted rings. Type II topoisomerases break and join 2 DNA strands simultaneously in an ATP-dependent manner.</text>
</comment>
<evidence type="ECO:0000256" key="2">
    <source>
        <dbReference type="ARBA" id="ARBA00008263"/>
    </source>
</evidence>
<dbReference type="RefSeq" id="WP_039212167.1">
    <property type="nucleotide sequence ID" value="NZ_CAMKSO010000138.1"/>
</dbReference>
<evidence type="ECO:0000256" key="7">
    <source>
        <dbReference type="ARBA" id="ARBA00023235"/>
    </source>
</evidence>
<comment type="caution">
    <text evidence="12">The sequence shown here is derived from an EMBL/GenBank/DDBJ whole genome shotgun (WGS) entry which is preliminary data.</text>
</comment>
<dbReference type="EMBL" id="JSCE01000251">
    <property type="protein sequence ID" value="KHM47267.1"/>
    <property type="molecule type" value="Genomic_DNA"/>
</dbReference>
<sequence>MEFGEGKILPVNLEQEMRNSYIDYAMSVIVSRAIPDVRDGLKPVHRRILYAMQEAGMTPGKPYKKSARIVGEVLGKYHPHGDSSVYDAIVRMAQDFSMRYMLADGHGNFGSVDGDPAAAMRYTEVRMSRISELMLQDIDKETVDFTPNYDESLKEPTVLPSKFPELLVNGTSGIAVGMATNIPPHNMNEVIDGVLMLIDNPDATAEELMTVIKGPDFPTGGLIMGTAGIKSAYSTGRGQIKMRAKANIETMSNGKPRIIVTELPYQVNKARLIEKIAELVRDKQIEGITDLRDESDRSGMRIVMELRKDINPDIMLNQLYKHTQMQETFGVIMLALVENQPKVLTLKQVLHYYIKHQEDVITRRTRYELAKAEARAHILEGLNIALDHIDAVITTIRESRTADIARTALMEGFSLSEKQAQAILDLRLQRLTGLEREKIEEEYQEILKRIEWLKSVLADEWKIMEIIKEELTEVKRKFGDERRTNITHDMSEIDIEDMIADDDVVISITHRNYIKRIKLDTYRRQNRGGTGVNGMPTKEDDFVENLLITTNHHTILFYTNKGRVYYLKAYQIAEASRTAKGTALINLLKLDKDEKVSAVIQVRDYDPDKYLFMATKMGVVKRVSLSDFNTSRKIGVIAISLQEDDELIGVKITNGQQKIMLGTKNGMAIAFEEDQVRVMGRVARGVKGIRLTPGDEVVAMDSLKEDADVLTVTECGLGKRTTIDQYTVQHRGGKGLINLKVTEKTGKVIGMAVVQEDHELLLITEGGVVLRTSISGISQIGRNTQGVIIMKPSEGDKVSSMATLLQKND</sequence>
<name>A0A0B2JMZ4_9FIRM</name>
<dbReference type="InterPro" id="IPR013760">
    <property type="entry name" value="Topo_IIA-like_dom_sf"/>
</dbReference>
<keyword evidence="9" id="KW-0963">Cytoplasm</keyword>
<evidence type="ECO:0000256" key="8">
    <source>
        <dbReference type="ARBA" id="ARBA00063644"/>
    </source>
</evidence>
<feature type="domain" description="Topo IIA-type catalytic" evidence="11">
    <location>
        <begin position="34"/>
        <end position="498"/>
    </location>
</feature>
<comment type="similarity">
    <text evidence="2 9">Belongs to the type II topoisomerase GyrA/ParC subunit family.</text>
</comment>
<evidence type="ECO:0000256" key="4">
    <source>
        <dbReference type="ARBA" id="ARBA00022840"/>
    </source>
</evidence>
<dbReference type="InterPro" id="IPR013757">
    <property type="entry name" value="Topo_IIA_A_a_sf"/>
</dbReference>
<dbReference type="Pfam" id="PF00521">
    <property type="entry name" value="DNA_topoisoIV"/>
    <property type="match status" value="1"/>
</dbReference>
<dbReference type="SMART" id="SM00434">
    <property type="entry name" value="TOP4c"/>
    <property type="match status" value="1"/>
</dbReference>
<gene>
    <name evidence="9" type="primary">gyrA</name>
    <name evidence="12" type="ORF">NZ47_13670</name>
</gene>
<dbReference type="Proteomes" id="UP000030993">
    <property type="component" value="Unassembled WGS sequence"/>
</dbReference>
<dbReference type="FunFam" id="3.30.1360.40:FF:000002">
    <property type="entry name" value="DNA gyrase subunit A"/>
    <property type="match status" value="1"/>
</dbReference>
<dbReference type="EC" id="5.6.2.2" evidence="9"/>
<keyword evidence="13" id="KW-1185">Reference proteome</keyword>
<dbReference type="Gene3D" id="2.120.10.90">
    <property type="entry name" value="DNA gyrase/topoisomerase IV, subunit A, C-terminal"/>
    <property type="match status" value="1"/>
</dbReference>
<accession>A0A0B2JMZ4</accession>
<keyword evidence="6 9" id="KW-0238">DNA-binding</keyword>
<dbReference type="Gene3D" id="3.90.199.10">
    <property type="entry name" value="Topoisomerase II, domain 5"/>
    <property type="match status" value="1"/>
</dbReference>
<dbReference type="Gene3D" id="3.30.1360.40">
    <property type="match status" value="1"/>
</dbReference>
<dbReference type="STRING" id="82374.NZ47_13670"/>
<evidence type="ECO:0000259" key="11">
    <source>
        <dbReference type="PROSITE" id="PS52040"/>
    </source>
</evidence>
<dbReference type="InterPro" id="IPR035516">
    <property type="entry name" value="Gyrase/topoIV_suA_C"/>
</dbReference>
<dbReference type="SUPFAM" id="SSF101904">
    <property type="entry name" value="GyrA/ParC C-terminal domain-like"/>
    <property type="match status" value="1"/>
</dbReference>
<dbReference type="Gene3D" id="1.10.268.10">
    <property type="entry name" value="Topoisomerase, domain 3"/>
    <property type="match status" value="1"/>
</dbReference>
<dbReference type="NCBIfam" id="TIGR01063">
    <property type="entry name" value="gyrA"/>
    <property type="match status" value="1"/>
</dbReference>
<organism evidence="12 13">
    <name type="scientific">Anaerovibrio lipolyticus</name>
    <dbReference type="NCBI Taxonomy" id="82374"/>
    <lineage>
        <taxon>Bacteria</taxon>
        <taxon>Bacillati</taxon>
        <taxon>Bacillota</taxon>
        <taxon>Negativicutes</taxon>
        <taxon>Selenomonadales</taxon>
        <taxon>Selenomonadaceae</taxon>
        <taxon>Anaerovibrio</taxon>
    </lineage>
</organism>
<comment type="subcellular location">
    <subcellularLocation>
        <location evidence="9">Cytoplasm</location>
    </subcellularLocation>
</comment>
<dbReference type="InterPro" id="IPR013758">
    <property type="entry name" value="Topo_IIA_A/C_ab"/>
</dbReference>
<protein>
    <recommendedName>
        <fullName evidence="9">DNA gyrase subunit A</fullName>
        <ecNumber evidence="9">5.6.2.2</ecNumber>
    </recommendedName>
</protein>
<reference evidence="12 13" key="1">
    <citation type="journal article" date="2013" name="PLoS ONE">
        <title>Identification and characterization of three novel lipases belonging to families II and V from Anaerovibrio lipolyticus 5ST.</title>
        <authorList>
            <person name="Prive F."/>
            <person name="Kaderbhai N.N."/>
            <person name="Girdwood S."/>
            <person name="Worgan H.J."/>
            <person name="Pinloche E."/>
            <person name="Scollan N.D."/>
            <person name="Huws S.A."/>
            <person name="Newbold C.J."/>
        </authorList>
    </citation>
    <scope>NUCLEOTIDE SEQUENCE [LARGE SCALE GENOMIC DNA]</scope>
    <source>
        <strain evidence="12 13">5S</strain>
    </source>
</reference>
<dbReference type="GO" id="GO:0009330">
    <property type="term" value="C:DNA topoisomerase type II (double strand cut, ATP-hydrolyzing) complex"/>
    <property type="evidence" value="ECO:0007669"/>
    <property type="project" value="TreeGrafter"/>
</dbReference>
<dbReference type="GO" id="GO:0005737">
    <property type="term" value="C:cytoplasm"/>
    <property type="evidence" value="ECO:0007669"/>
    <property type="project" value="UniProtKB-SubCell"/>
</dbReference>
<dbReference type="AlphaFoldDB" id="A0A0B2JMZ4"/>
<evidence type="ECO:0000256" key="9">
    <source>
        <dbReference type="HAMAP-Rule" id="MF_01897"/>
    </source>
</evidence>
<dbReference type="FunFam" id="1.10.268.10:FF:000001">
    <property type="entry name" value="DNA gyrase subunit A"/>
    <property type="match status" value="1"/>
</dbReference>
<dbReference type="HAMAP" id="MF_01897">
    <property type="entry name" value="GyrA"/>
    <property type="match status" value="1"/>
</dbReference>
<dbReference type="InterPro" id="IPR005743">
    <property type="entry name" value="GyrA"/>
</dbReference>
<evidence type="ECO:0000256" key="5">
    <source>
        <dbReference type="ARBA" id="ARBA00023029"/>
    </source>
</evidence>
<dbReference type="NCBIfam" id="NF004044">
    <property type="entry name" value="PRK05561.1"/>
    <property type="match status" value="1"/>
</dbReference>
<keyword evidence="5 9" id="KW-0799">Topoisomerase</keyword>
<dbReference type="InterPro" id="IPR002205">
    <property type="entry name" value="Topo_IIA_dom_A"/>
</dbReference>
<keyword evidence="4 9" id="KW-0067">ATP-binding</keyword>
<evidence type="ECO:0000313" key="13">
    <source>
        <dbReference type="Proteomes" id="UP000030993"/>
    </source>
</evidence>
<dbReference type="SUPFAM" id="SSF56719">
    <property type="entry name" value="Type II DNA topoisomerase"/>
    <property type="match status" value="1"/>
</dbReference>
<comment type="subunit">
    <text evidence="9">Heterotetramer, composed of two GyrA and two GyrB chains. In the heterotetramer, GyrA contains the active site tyrosine that forms a transient covalent intermediate with DNA, while GyrB binds cofactors and catalyzes ATP hydrolysis.</text>
</comment>
<comment type="miscellaneous">
    <text evidence="9">Few gyrases are as efficient as E.coli at forming negative supercoils. Not all organisms have 2 type II topoisomerases; in organisms with a single type II topoisomerase this enzyme also has to decatenate newly replicated chromosomes.</text>
</comment>
<dbReference type="NCBIfam" id="NF004043">
    <property type="entry name" value="PRK05560.1"/>
    <property type="match status" value="1"/>
</dbReference>